<name>A0A1X6WTU3_9MICO</name>
<evidence type="ECO:0000313" key="3">
    <source>
        <dbReference type="Proteomes" id="UP000196581"/>
    </source>
</evidence>
<reference evidence="3" key="1">
    <citation type="submission" date="2017-02" db="EMBL/GenBank/DDBJ databases">
        <authorList>
            <person name="Dridi B."/>
        </authorList>
    </citation>
    <scope>NUCLEOTIDE SEQUENCE [LARGE SCALE GENOMIC DNA]</scope>
    <source>
        <strain evidence="3">B Co 03.10</strain>
    </source>
</reference>
<gene>
    <name evidence="2" type="ORF">FM105_00515</name>
</gene>
<dbReference type="AlphaFoldDB" id="A0A1X6WTU3"/>
<feature type="compositionally biased region" description="Basic and acidic residues" evidence="1">
    <location>
        <begin position="182"/>
        <end position="197"/>
    </location>
</feature>
<evidence type="ECO:0000256" key="1">
    <source>
        <dbReference type="SAM" id="MobiDB-lite"/>
    </source>
</evidence>
<proteinExistence type="predicted"/>
<protein>
    <submittedName>
        <fullName evidence="2">Uncharacterized protein</fullName>
    </submittedName>
</protein>
<evidence type="ECO:0000313" key="2">
    <source>
        <dbReference type="EMBL" id="SLM88543.1"/>
    </source>
</evidence>
<sequence length="270" mass="30460">MSSPSTHDRPNPTTDPWEGFTHDEALAWARVTLRYLPRPSGAGILGIRSSSLTAGRVPRSAEQAGRARIAVALGFTPATFAAWIVSLRWVPATRYAAHPHNHTVEHPLSQPGHTFDAEVWAGWPLLLTRGLSPEAATHYALLRAEERGFDPTASDAYDTARVYAARYDAVLARRRARYGLDPHADPKRWSNADSRERDRRRRSVDESSQTFRERSIRARAEAEAAHTLLEVRDGFDGAQRRWADARRRADELRDAVENGGVRGENRRRRW</sequence>
<organism evidence="2 3">
    <name type="scientific">Brevibacterium yomogidense</name>
    <dbReference type="NCBI Taxonomy" id="946573"/>
    <lineage>
        <taxon>Bacteria</taxon>
        <taxon>Bacillati</taxon>
        <taxon>Actinomycetota</taxon>
        <taxon>Actinomycetes</taxon>
        <taxon>Micrococcales</taxon>
        <taxon>Brevibacteriaceae</taxon>
        <taxon>Brevibacterium</taxon>
    </lineage>
</organism>
<feature type="region of interest" description="Disordered" evidence="1">
    <location>
        <begin position="182"/>
        <end position="211"/>
    </location>
</feature>
<keyword evidence="3" id="KW-1185">Reference proteome</keyword>
<dbReference type="EMBL" id="FWFF01000001">
    <property type="protein sequence ID" value="SLM88543.1"/>
    <property type="molecule type" value="Genomic_DNA"/>
</dbReference>
<dbReference type="Proteomes" id="UP000196581">
    <property type="component" value="Unassembled WGS sequence"/>
</dbReference>
<dbReference type="RefSeq" id="WP_087003101.1">
    <property type="nucleotide sequence ID" value="NZ_FWFF01000001.1"/>
</dbReference>
<accession>A0A1X6WTU3</accession>